<accession>A0ABT9VQ62</accession>
<name>A0ABT9VQ62_9BACI</name>
<comment type="caution">
    <text evidence="2">The sequence shown here is derived from an EMBL/GenBank/DDBJ whole genome shotgun (WGS) entry which is preliminary data.</text>
</comment>
<sequence>MDQSFTNKYSSKKADLLRKEIQRLKCRVYQLEQQLAEIQFNCEHVFVEESFIKKCTKCHYIESIYY</sequence>
<gene>
    <name evidence="2" type="ORF">J2S06_002210</name>
</gene>
<proteinExistence type="predicted"/>
<dbReference type="EMBL" id="JAUSTR010000010">
    <property type="protein sequence ID" value="MDQ0163132.1"/>
    <property type="molecule type" value="Genomic_DNA"/>
</dbReference>
<reference evidence="2 3" key="1">
    <citation type="submission" date="2023-07" db="EMBL/GenBank/DDBJ databases">
        <title>Genomic Encyclopedia of Type Strains, Phase IV (KMG-IV): sequencing the most valuable type-strain genomes for metagenomic binning, comparative biology and taxonomic classification.</title>
        <authorList>
            <person name="Goeker M."/>
        </authorList>
    </citation>
    <scope>NUCLEOTIDE SEQUENCE [LARGE SCALE GENOMIC DNA]</scope>
    <source>
        <strain evidence="2 3">DSM 19092</strain>
    </source>
</reference>
<organism evidence="2 3">
    <name type="scientific">Aeribacillus alveayuensis</name>
    <dbReference type="NCBI Taxonomy" id="279215"/>
    <lineage>
        <taxon>Bacteria</taxon>
        <taxon>Bacillati</taxon>
        <taxon>Bacillota</taxon>
        <taxon>Bacilli</taxon>
        <taxon>Bacillales</taxon>
        <taxon>Bacillaceae</taxon>
        <taxon>Aeribacillus</taxon>
    </lineage>
</organism>
<evidence type="ECO:0000313" key="2">
    <source>
        <dbReference type="EMBL" id="MDQ0163132.1"/>
    </source>
</evidence>
<evidence type="ECO:0000313" key="3">
    <source>
        <dbReference type="Proteomes" id="UP001225646"/>
    </source>
</evidence>
<keyword evidence="1" id="KW-0175">Coiled coil</keyword>
<feature type="coiled-coil region" evidence="1">
    <location>
        <begin position="14"/>
        <end position="41"/>
    </location>
</feature>
<dbReference type="RefSeq" id="WP_044747528.1">
    <property type="nucleotide sequence ID" value="NZ_JAUSTR010000010.1"/>
</dbReference>
<protein>
    <submittedName>
        <fullName evidence="2">Uncharacterized protein</fullName>
    </submittedName>
</protein>
<evidence type="ECO:0000256" key="1">
    <source>
        <dbReference type="SAM" id="Coils"/>
    </source>
</evidence>
<dbReference type="Proteomes" id="UP001225646">
    <property type="component" value="Unassembled WGS sequence"/>
</dbReference>
<keyword evidence="3" id="KW-1185">Reference proteome</keyword>